<accession>Q6ZLH0</accession>
<evidence type="ECO:0000256" key="1">
    <source>
        <dbReference type="SAM" id="MobiDB-lite"/>
    </source>
</evidence>
<sequence>MPADGVAAGRAERQQAGGRRAASRSKDRHNKVCTNVSEVACAVRRAHPPAAAPLLCSPIATSPAAALEKRREKREKRREGEEKKRFAADMWAPHTF</sequence>
<reference evidence="3" key="1">
    <citation type="journal article" date="2005" name="Nature">
        <title>The map-based sequence of the rice genome.</title>
        <authorList>
            <consortium name="International rice genome sequencing project (IRGSP)"/>
            <person name="Matsumoto T."/>
            <person name="Wu J."/>
            <person name="Kanamori H."/>
            <person name="Katayose Y."/>
            <person name="Fujisawa M."/>
            <person name="Namiki N."/>
            <person name="Mizuno H."/>
            <person name="Yamamoto K."/>
            <person name="Antonio B.A."/>
            <person name="Baba T."/>
            <person name="Sakata K."/>
            <person name="Nagamura Y."/>
            <person name="Aoki H."/>
            <person name="Arikawa K."/>
            <person name="Arita K."/>
            <person name="Bito T."/>
            <person name="Chiden Y."/>
            <person name="Fujitsuka N."/>
            <person name="Fukunaka R."/>
            <person name="Hamada M."/>
            <person name="Harada C."/>
            <person name="Hayashi A."/>
            <person name="Hijishita S."/>
            <person name="Honda M."/>
            <person name="Hosokawa S."/>
            <person name="Ichikawa Y."/>
            <person name="Idonuma A."/>
            <person name="Iijima M."/>
            <person name="Ikeda M."/>
            <person name="Ikeno M."/>
            <person name="Ito K."/>
            <person name="Ito S."/>
            <person name="Ito T."/>
            <person name="Ito Y."/>
            <person name="Ito Y."/>
            <person name="Iwabuchi A."/>
            <person name="Kamiya K."/>
            <person name="Karasawa W."/>
            <person name="Kurita K."/>
            <person name="Katagiri S."/>
            <person name="Kikuta A."/>
            <person name="Kobayashi H."/>
            <person name="Kobayashi N."/>
            <person name="Machita K."/>
            <person name="Maehara T."/>
            <person name="Masukawa M."/>
            <person name="Mizubayashi T."/>
            <person name="Mukai Y."/>
            <person name="Nagasaki H."/>
            <person name="Nagata Y."/>
            <person name="Naito S."/>
            <person name="Nakashima M."/>
            <person name="Nakama Y."/>
            <person name="Nakamichi Y."/>
            <person name="Nakamura M."/>
            <person name="Meguro A."/>
            <person name="Negishi M."/>
            <person name="Ohta I."/>
            <person name="Ohta T."/>
            <person name="Okamoto M."/>
            <person name="Ono N."/>
            <person name="Saji S."/>
            <person name="Sakaguchi M."/>
            <person name="Sakai K."/>
            <person name="Shibata M."/>
            <person name="Shimokawa T."/>
            <person name="Song J."/>
            <person name="Takazaki Y."/>
            <person name="Terasawa K."/>
            <person name="Tsugane M."/>
            <person name="Tsuji K."/>
            <person name="Ueda S."/>
            <person name="Waki K."/>
            <person name="Yamagata H."/>
            <person name="Yamamoto M."/>
            <person name="Yamamoto S."/>
            <person name="Yamane H."/>
            <person name="Yoshiki S."/>
            <person name="Yoshihara R."/>
            <person name="Yukawa K."/>
            <person name="Zhong H."/>
            <person name="Yano M."/>
            <person name="Yuan Q."/>
            <person name="Ouyang S."/>
            <person name="Liu J."/>
            <person name="Jones K.M."/>
            <person name="Gansberger K."/>
            <person name="Moffat K."/>
            <person name="Hill J."/>
            <person name="Bera J."/>
            <person name="Fadrosh D."/>
            <person name="Jin S."/>
            <person name="Johri S."/>
            <person name="Kim M."/>
            <person name="Overton L."/>
            <person name="Reardon M."/>
            <person name="Tsitrin T."/>
            <person name="Vuong H."/>
            <person name="Weaver B."/>
            <person name="Ciecko A."/>
            <person name="Tallon L."/>
            <person name="Jackson J."/>
            <person name="Pai G."/>
            <person name="Aken S.V."/>
            <person name="Utterback T."/>
            <person name="Reidmuller S."/>
            <person name="Feldblyum T."/>
            <person name="Hsiao J."/>
            <person name="Zismann V."/>
            <person name="Iobst S."/>
            <person name="de Vazeille A.R."/>
            <person name="Buell C.R."/>
            <person name="Ying K."/>
            <person name="Li Y."/>
            <person name="Lu T."/>
            <person name="Huang Y."/>
            <person name="Zhao Q."/>
            <person name="Feng Q."/>
            <person name="Zhang L."/>
            <person name="Zhu J."/>
            <person name="Weng Q."/>
            <person name="Mu J."/>
            <person name="Lu Y."/>
            <person name="Fan D."/>
            <person name="Liu Y."/>
            <person name="Guan J."/>
            <person name="Zhang Y."/>
            <person name="Yu S."/>
            <person name="Liu X."/>
            <person name="Zhang Y."/>
            <person name="Hong G."/>
            <person name="Han B."/>
            <person name="Choisne N."/>
            <person name="Demange N."/>
            <person name="Orjeda G."/>
            <person name="Samain S."/>
            <person name="Cattolico L."/>
            <person name="Pelletier E."/>
            <person name="Couloux A."/>
            <person name="Segurens B."/>
            <person name="Wincker P."/>
            <person name="D'Hont A."/>
            <person name="Scarpelli C."/>
            <person name="Weissenbach J."/>
            <person name="Salanoubat M."/>
            <person name="Quetier F."/>
            <person name="Yu Y."/>
            <person name="Kim H.R."/>
            <person name="Rambo T."/>
            <person name="Currie J."/>
            <person name="Collura K."/>
            <person name="Luo M."/>
            <person name="Yang T."/>
            <person name="Ammiraju J.S.S."/>
            <person name="Engler F."/>
            <person name="Soderlund C."/>
            <person name="Wing R.A."/>
            <person name="Palmer L.E."/>
            <person name="de la Bastide M."/>
            <person name="Spiegel L."/>
            <person name="Nascimento L."/>
            <person name="Zutavern T."/>
            <person name="O'Shaughnessy A."/>
            <person name="Dike S."/>
            <person name="Dedhia N."/>
            <person name="Preston R."/>
            <person name="Balija V."/>
            <person name="McCombie W.R."/>
            <person name="Chow T."/>
            <person name="Chen H."/>
            <person name="Chung M."/>
            <person name="Chen C."/>
            <person name="Shaw J."/>
            <person name="Wu H."/>
            <person name="Hsiao K."/>
            <person name="Chao Y."/>
            <person name="Chu M."/>
            <person name="Cheng C."/>
            <person name="Hour A."/>
            <person name="Lee P."/>
            <person name="Lin S."/>
            <person name="Lin Y."/>
            <person name="Liou J."/>
            <person name="Liu S."/>
            <person name="Hsing Y."/>
            <person name="Raghuvanshi S."/>
            <person name="Mohanty A."/>
            <person name="Bharti A.K."/>
            <person name="Gaur A."/>
            <person name="Gupta V."/>
            <person name="Kumar D."/>
            <person name="Ravi V."/>
            <person name="Vij S."/>
            <person name="Kapur A."/>
            <person name="Khurana P."/>
            <person name="Khurana P."/>
            <person name="Khurana J.P."/>
            <person name="Tyagi A.K."/>
            <person name="Gaikwad K."/>
            <person name="Singh A."/>
            <person name="Dalal V."/>
            <person name="Srivastava S."/>
            <person name="Dixit A."/>
            <person name="Pal A.K."/>
            <person name="Ghazi I.A."/>
            <person name="Yadav M."/>
            <person name="Pandit A."/>
            <person name="Bhargava A."/>
            <person name="Sureshbabu K."/>
            <person name="Batra K."/>
            <person name="Sharma T.R."/>
            <person name="Mohapatra T."/>
            <person name="Singh N.K."/>
            <person name="Messing J."/>
            <person name="Nelson A.B."/>
            <person name="Fuks G."/>
            <person name="Kavchok S."/>
            <person name="Keizer G."/>
            <person name="Linton E."/>
            <person name="Llaca V."/>
            <person name="Song R."/>
            <person name="Tanyolac B."/>
            <person name="Young S."/>
            <person name="Ho-Il K."/>
            <person name="Hahn J.H."/>
            <person name="Sangsakoo G."/>
            <person name="Vanavichit A."/>
            <person name="de Mattos Luiz.A.T."/>
            <person name="Zimmer P.D."/>
            <person name="Malone G."/>
            <person name="Dellagostin O."/>
            <person name="de Oliveira A.C."/>
            <person name="Bevan M."/>
            <person name="Bancroft I."/>
            <person name="Minx P."/>
            <person name="Cordum H."/>
            <person name="Wilson R."/>
            <person name="Cheng Z."/>
            <person name="Jin W."/>
            <person name="Jiang J."/>
            <person name="Leong S.A."/>
            <person name="Iwama H."/>
            <person name="Gojobori T."/>
            <person name="Itoh T."/>
            <person name="Niimura Y."/>
            <person name="Fujii Y."/>
            <person name="Habara T."/>
            <person name="Sakai H."/>
            <person name="Sato Y."/>
            <person name="Wilson G."/>
            <person name="Kumar K."/>
            <person name="McCouch S."/>
            <person name="Juretic N."/>
            <person name="Hoen D."/>
            <person name="Wright S."/>
            <person name="Bruskiewich R."/>
            <person name="Bureau T."/>
            <person name="Miyao A."/>
            <person name="Hirochika H."/>
            <person name="Nishikawa T."/>
            <person name="Kadowaki K."/>
            <person name="Sugiura M."/>
            <person name="Burr B."/>
            <person name="Sasaki T."/>
        </authorList>
    </citation>
    <scope>NUCLEOTIDE SEQUENCE [LARGE SCALE GENOMIC DNA]</scope>
    <source>
        <strain evidence="3">cv. Nipponbare</strain>
    </source>
</reference>
<feature type="compositionally biased region" description="Basic and acidic residues" evidence="1">
    <location>
        <begin position="77"/>
        <end position="87"/>
    </location>
</feature>
<proteinExistence type="predicted"/>
<gene>
    <name evidence="2" type="primary">OJ1174_G05.27</name>
</gene>
<feature type="region of interest" description="Disordered" evidence="1">
    <location>
        <begin position="1"/>
        <end position="29"/>
    </location>
</feature>
<evidence type="ECO:0000313" key="3">
    <source>
        <dbReference type="Proteomes" id="UP000000763"/>
    </source>
</evidence>
<dbReference type="EMBL" id="AP003750">
    <property type="protein sequence ID" value="BAC82997.1"/>
    <property type="molecule type" value="Genomic_DNA"/>
</dbReference>
<protein>
    <submittedName>
        <fullName evidence="2">Uncharacterized protein</fullName>
    </submittedName>
</protein>
<feature type="region of interest" description="Disordered" evidence="1">
    <location>
        <begin position="64"/>
        <end position="96"/>
    </location>
</feature>
<organism evidence="2 3">
    <name type="scientific">Oryza sativa subsp. japonica</name>
    <name type="common">Rice</name>
    <dbReference type="NCBI Taxonomy" id="39947"/>
    <lineage>
        <taxon>Eukaryota</taxon>
        <taxon>Viridiplantae</taxon>
        <taxon>Streptophyta</taxon>
        <taxon>Embryophyta</taxon>
        <taxon>Tracheophyta</taxon>
        <taxon>Spermatophyta</taxon>
        <taxon>Magnoliopsida</taxon>
        <taxon>Liliopsida</taxon>
        <taxon>Poales</taxon>
        <taxon>Poaceae</taxon>
        <taxon>BOP clade</taxon>
        <taxon>Oryzoideae</taxon>
        <taxon>Oryzeae</taxon>
        <taxon>Oryzinae</taxon>
        <taxon>Oryza</taxon>
        <taxon>Oryza sativa</taxon>
    </lineage>
</organism>
<name>Q6ZLH0_ORYSJ</name>
<evidence type="ECO:0000313" key="2">
    <source>
        <dbReference type="EMBL" id="BAC82997.1"/>
    </source>
</evidence>
<dbReference type="AlphaFoldDB" id="Q6ZLH0"/>
<dbReference type="Proteomes" id="UP000000763">
    <property type="component" value="Chromosome 7"/>
</dbReference>
<reference evidence="3" key="2">
    <citation type="journal article" date="2008" name="Nucleic Acids Res.">
        <title>The rice annotation project database (RAP-DB): 2008 update.</title>
        <authorList>
            <consortium name="The rice annotation project (RAP)"/>
        </authorList>
    </citation>
    <scope>GENOME REANNOTATION</scope>
    <source>
        <strain evidence="3">cv. Nipponbare</strain>
    </source>
</reference>